<keyword evidence="1" id="KW-1133">Transmembrane helix</keyword>
<accession>A0A6S6TW15</accession>
<gene>
    <name evidence="2" type="ORF">HELGO_WM6332</name>
</gene>
<sequence length="164" mass="18434">MSGEEKPVSLIGTIKVPITLQGSEKDFTVHVSPPGPMENLENLEKALEQNRALLNECQKDMYENMKKDFFEYQPPWMINYEGPIQTAVMARHNINVLIPLVNVKGGRATYSKIETMPVKTHVEKLMFKAEKAALEWQVEKSSPIMYAVAVAMVVAVVVIAFVLI</sequence>
<keyword evidence="1" id="KW-0812">Transmembrane</keyword>
<evidence type="ECO:0000313" key="2">
    <source>
        <dbReference type="EMBL" id="CAA6822297.1"/>
    </source>
</evidence>
<evidence type="ECO:0000256" key="1">
    <source>
        <dbReference type="SAM" id="Phobius"/>
    </source>
</evidence>
<keyword evidence="1" id="KW-0472">Membrane</keyword>
<name>A0A6S6TW15_9GAMM</name>
<dbReference type="EMBL" id="CACVAY010000110">
    <property type="protein sequence ID" value="CAA6822297.1"/>
    <property type="molecule type" value="Genomic_DNA"/>
</dbReference>
<dbReference type="AlphaFoldDB" id="A0A6S6TW15"/>
<protein>
    <submittedName>
        <fullName evidence="2">Uncharacterized protein</fullName>
    </submittedName>
</protein>
<proteinExistence type="predicted"/>
<reference evidence="2" key="1">
    <citation type="submission" date="2020-01" db="EMBL/GenBank/DDBJ databases">
        <authorList>
            <person name="Meier V. D."/>
            <person name="Meier V D."/>
        </authorList>
    </citation>
    <scope>NUCLEOTIDE SEQUENCE</scope>
    <source>
        <strain evidence="2">HLG_WM_MAG_07</strain>
    </source>
</reference>
<feature type="transmembrane region" description="Helical" evidence="1">
    <location>
        <begin position="144"/>
        <end position="163"/>
    </location>
</feature>
<organism evidence="2">
    <name type="scientific">uncultured Thiotrichaceae bacterium</name>
    <dbReference type="NCBI Taxonomy" id="298394"/>
    <lineage>
        <taxon>Bacteria</taxon>
        <taxon>Pseudomonadati</taxon>
        <taxon>Pseudomonadota</taxon>
        <taxon>Gammaproteobacteria</taxon>
        <taxon>Thiotrichales</taxon>
        <taxon>Thiotrichaceae</taxon>
        <taxon>environmental samples</taxon>
    </lineage>
</organism>